<keyword evidence="1" id="KW-0175">Coiled coil</keyword>
<dbReference type="AlphaFoldDB" id="A0A165F8K1"/>
<reference evidence="3 4" key="1">
    <citation type="journal article" date="2016" name="Mol. Biol. Evol.">
        <title>Comparative Genomics of Early-Diverging Mushroom-Forming Fungi Provides Insights into the Origins of Lignocellulose Decay Capabilities.</title>
        <authorList>
            <person name="Nagy L.G."/>
            <person name="Riley R."/>
            <person name="Tritt A."/>
            <person name="Adam C."/>
            <person name="Daum C."/>
            <person name="Floudas D."/>
            <person name="Sun H."/>
            <person name="Yadav J.S."/>
            <person name="Pangilinan J."/>
            <person name="Larsson K.H."/>
            <person name="Matsuura K."/>
            <person name="Barry K."/>
            <person name="Labutti K."/>
            <person name="Kuo R."/>
            <person name="Ohm R.A."/>
            <person name="Bhattacharya S.S."/>
            <person name="Shirouzu T."/>
            <person name="Yoshinaga Y."/>
            <person name="Martin F.M."/>
            <person name="Grigoriev I.V."/>
            <person name="Hibbett D.S."/>
        </authorList>
    </citation>
    <scope>NUCLEOTIDE SEQUENCE [LARGE SCALE GENOMIC DNA]</scope>
    <source>
        <strain evidence="3 4">HHB12029</strain>
    </source>
</reference>
<sequence>MDYGRVAVAYFITWDASARARHVAWLFVACVLSPGSVLTMAALTDHAKLSKLRRGVRLSSRARSLAGGAPAALVAGAPLYARVVNGTVNAASASIPWTASSIMATIHDLPLEMLDEILMAIDDPEALTTAVLSYRRFYNIYKARKDVIKRRVLRNALGGDDVIASSLRTIRIETIMPNYSPVDPTDRARFLQDIEPLGEDKRNTPTASEFAICVERARLFQQLEVLYSRSEKDRRTDKTSLLSFEESDRFRTALHRLWLLGLYIRSTSVVQMLCMTAATRIPLFYDGYTAQDVYDIQCVLDWLDDLVFGCLPVETTCDWREPLRLPCLCLGPATVLKAYLEPRKARAYMRCNDIWRFGSYDAWKEDLLTVFQEHQLLSPKEEEVKIPYEMKPIVVLSEVLALKCWTPKCEAQSGVRLWNEYNWNHAPRKLRLETLVDWLQGPLCRNKHERPLFLHYLGTPDERPHDSANFSRRKQRTPIKDILDTVPNMTLERVLHSLCDLPAIVEDDKLQEYLKQDKFSGVTSKDLLCETCLDKMIHARLWVWWVTVKKQAAPEERGKNDCWFGSDCRLQTYKADHAYRYNHACLSTWPERKAMKIAARDERRMERRLAAAEKEMKMLGEEAVLPIGEEAVLPIADGVGSMSMDVDDASPVPMSAAAPSVPIFARSVPQFMPT</sequence>
<dbReference type="Proteomes" id="UP000077266">
    <property type="component" value="Unassembled WGS sequence"/>
</dbReference>
<dbReference type="EMBL" id="KV426096">
    <property type="protein sequence ID" value="KZV88578.1"/>
    <property type="molecule type" value="Genomic_DNA"/>
</dbReference>
<keyword evidence="2" id="KW-0812">Transmembrane</keyword>
<evidence type="ECO:0000313" key="4">
    <source>
        <dbReference type="Proteomes" id="UP000077266"/>
    </source>
</evidence>
<name>A0A165F8K1_EXIGL</name>
<accession>A0A165F8K1</accession>
<keyword evidence="2" id="KW-0472">Membrane</keyword>
<evidence type="ECO:0000256" key="2">
    <source>
        <dbReference type="SAM" id="Phobius"/>
    </source>
</evidence>
<keyword evidence="2" id="KW-1133">Transmembrane helix</keyword>
<proteinExistence type="predicted"/>
<feature type="transmembrane region" description="Helical" evidence="2">
    <location>
        <begin position="23"/>
        <end position="43"/>
    </location>
</feature>
<dbReference type="STRING" id="1314781.A0A165F8K1"/>
<evidence type="ECO:0000313" key="3">
    <source>
        <dbReference type="EMBL" id="KZV88578.1"/>
    </source>
</evidence>
<protein>
    <submittedName>
        <fullName evidence="3">Uncharacterized protein</fullName>
    </submittedName>
</protein>
<keyword evidence="4" id="KW-1185">Reference proteome</keyword>
<feature type="coiled-coil region" evidence="1">
    <location>
        <begin position="595"/>
        <end position="622"/>
    </location>
</feature>
<dbReference type="InParanoid" id="A0A165F8K1"/>
<gene>
    <name evidence="3" type="ORF">EXIGLDRAFT_772548</name>
</gene>
<dbReference type="OrthoDB" id="2745518at2759"/>
<organism evidence="3 4">
    <name type="scientific">Exidia glandulosa HHB12029</name>
    <dbReference type="NCBI Taxonomy" id="1314781"/>
    <lineage>
        <taxon>Eukaryota</taxon>
        <taxon>Fungi</taxon>
        <taxon>Dikarya</taxon>
        <taxon>Basidiomycota</taxon>
        <taxon>Agaricomycotina</taxon>
        <taxon>Agaricomycetes</taxon>
        <taxon>Auriculariales</taxon>
        <taxon>Exidiaceae</taxon>
        <taxon>Exidia</taxon>
    </lineage>
</organism>
<evidence type="ECO:0000256" key="1">
    <source>
        <dbReference type="SAM" id="Coils"/>
    </source>
</evidence>